<organism evidence="1 2">
    <name type="scientific">Oceanobacter antarcticus</name>
    <dbReference type="NCBI Taxonomy" id="3133425"/>
    <lineage>
        <taxon>Bacteria</taxon>
        <taxon>Pseudomonadati</taxon>
        <taxon>Pseudomonadota</taxon>
        <taxon>Gammaproteobacteria</taxon>
        <taxon>Oceanospirillales</taxon>
        <taxon>Oceanospirillaceae</taxon>
        <taxon>Oceanobacter</taxon>
    </lineage>
</organism>
<sequence>MNVLVEQQTRSTDLDDSVYRLVKKAVQFGKNIQVLFHTDDYLCSTDRYLVVLGGSGRFLINNIDFDEILSAAPNAYRARGLKSSPLISQVEECGRDIREFYWQAAFQSSGGRLLEGCREDDVIQLKQWPNFTRLYTSPNIYRISSLLSARPTTLDVAARLLSVPKEELYQFYSAALYSGYAEVLNRSVVAEIELKPHPYVRIVKMLLGRFGGGQPALS</sequence>
<comment type="caution">
    <text evidence="1">The sequence shown here is derived from an EMBL/GenBank/DDBJ whole genome shotgun (WGS) entry which is preliminary data.</text>
</comment>
<accession>A0ABW8NM79</accession>
<evidence type="ECO:0000313" key="2">
    <source>
        <dbReference type="Proteomes" id="UP001620597"/>
    </source>
</evidence>
<reference evidence="1 2" key="1">
    <citation type="submission" date="2024-03" db="EMBL/GenBank/DDBJ databases">
        <title>High-quality draft genome sequence of Oceanobacter sp. wDCs-4.</title>
        <authorList>
            <person name="Dong C."/>
        </authorList>
    </citation>
    <scope>NUCLEOTIDE SEQUENCE [LARGE SCALE GENOMIC DNA]</scope>
    <source>
        <strain evidence="2">wDCs-4</strain>
    </source>
</reference>
<proteinExistence type="predicted"/>
<dbReference type="Proteomes" id="UP001620597">
    <property type="component" value="Unassembled WGS sequence"/>
</dbReference>
<evidence type="ECO:0000313" key="1">
    <source>
        <dbReference type="EMBL" id="MFK4754095.1"/>
    </source>
</evidence>
<name>A0ABW8NM79_9GAMM</name>
<keyword evidence="2" id="KW-1185">Reference proteome</keyword>
<gene>
    <name evidence="1" type="ORF">WG929_16910</name>
</gene>
<protein>
    <submittedName>
        <fullName evidence="1">Uncharacterized protein</fullName>
    </submittedName>
</protein>
<dbReference type="EMBL" id="JBBKTX010000024">
    <property type="protein sequence ID" value="MFK4754095.1"/>
    <property type="molecule type" value="Genomic_DNA"/>
</dbReference>
<dbReference type="RefSeq" id="WP_416207049.1">
    <property type="nucleotide sequence ID" value="NZ_JBBKTX010000024.1"/>
</dbReference>